<protein>
    <submittedName>
        <fullName evidence="1">Uncharacterized protein</fullName>
    </submittedName>
</protein>
<dbReference type="Proteomes" id="UP001391051">
    <property type="component" value="Unassembled WGS sequence"/>
</dbReference>
<evidence type="ECO:0000313" key="1">
    <source>
        <dbReference type="EMBL" id="KAK7943489.1"/>
    </source>
</evidence>
<proteinExistence type="predicted"/>
<name>A0ABR1Q0F4_9PEZI</name>
<dbReference type="EMBL" id="JAQQWE010000008">
    <property type="protein sequence ID" value="KAK7943489.1"/>
    <property type="molecule type" value="Genomic_DNA"/>
</dbReference>
<evidence type="ECO:0000313" key="2">
    <source>
        <dbReference type="Proteomes" id="UP001391051"/>
    </source>
</evidence>
<sequence>MYLNDTEIVEPPAAGWSHIDHLRCMGKTDEVYELLRRLPYLRVSRTGETPEAAARCHFANWAQIAQYASSTSSSGYDGDGHRICSEPPELIDTTPPCVIGLTYGGRDNPLLLAGHRAGHRALDIPEDEADWRRAHPAWSVPDFFDLLPGQFQNLNFVPIGSREVFEIHARGPGNPPALLAAVQDIYRRHGWPELANFRKRECLRAVRRTLREEFPFFFREVSWEEDGEGDEE</sequence>
<gene>
    <name evidence="1" type="ORF">PG986_012602</name>
</gene>
<dbReference type="RefSeq" id="XP_066695520.1">
    <property type="nucleotide sequence ID" value="XM_066848824.1"/>
</dbReference>
<comment type="caution">
    <text evidence="1">The sequence shown here is derived from an EMBL/GenBank/DDBJ whole genome shotgun (WGS) entry which is preliminary data.</text>
</comment>
<keyword evidence="2" id="KW-1185">Reference proteome</keyword>
<organism evidence="1 2">
    <name type="scientific">Apiospora aurea</name>
    <dbReference type="NCBI Taxonomy" id="335848"/>
    <lineage>
        <taxon>Eukaryota</taxon>
        <taxon>Fungi</taxon>
        <taxon>Dikarya</taxon>
        <taxon>Ascomycota</taxon>
        <taxon>Pezizomycotina</taxon>
        <taxon>Sordariomycetes</taxon>
        <taxon>Xylariomycetidae</taxon>
        <taxon>Amphisphaeriales</taxon>
        <taxon>Apiosporaceae</taxon>
        <taxon>Apiospora</taxon>
    </lineage>
</organism>
<reference evidence="1 2" key="1">
    <citation type="submission" date="2023-01" db="EMBL/GenBank/DDBJ databases">
        <title>Analysis of 21 Apiospora genomes using comparative genomics revels a genus with tremendous synthesis potential of carbohydrate active enzymes and secondary metabolites.</title>
        <authorList>
            <person name="Sorensen T."/>
        </authorList>
    </citation>
    <scope>NUCLEOTIDE SEQUENCE [LARGE SCALE GENOMIC DNA]</scope>
    <source>
        <strain evidence="1 2">CBS 24483</strain>
    </source>
</reference>
<accession>A0ABR1Q0F4</accession>
<dbReference type="GeneID" id="92081886"/>